<gene>
    <name evidence="1" type="ORF">KDK95_13185</name>
</gene>
<keyword evidence="2" id="KW-1185">Reference proteome</keyword>
<dbReference type="Proteomes" id="UP000676325">
    <property type="component" value="Unassembled WGS sequence"/>
</dbReference>
<evidence type="ECO:0000313" key="1">
    <source>
        <dbReference type="EMBL" id="MBR7827264.1"/>
    </source>
</evidence>
<dbReference type="RefSeq" id="WP_212518411.1">
    <property type="nucleotide sequence ID" value="NZ_JAGSOH010000031.1"/>
</dbReference>
<reference evidence="1" key="1">
    <citation type="submission" date="2021-04" db="EMBL/GenBank/DDBJ databases">
        <title>Genome based classification of Actinospica acidithermotolerans sp. nov., an actinobacterium isolated from an Indonesian hot spring.</title>
        <authorList>
            <person name="Kusuma A.B."/>
            <person name="Putra K.E."/>
            <person name="Nafisah S."/>
            <person name="Loh J."/>
            <person name="Nouioui I."/>
            <person name="Goodfellow M."/>
        </authorList>
    </citation>
    <scope>NUCLEOTIDE SEQUENCE</scope>
    <source>
        <strain evidence="1">MGRD01-02</strain>
    </source>
</reference>
<accession>A0A941IHJ0</accession>
<sequence length="164" mass="17413">MRVYLPATMPLLARLSADGELHLTDGFAVTESLRDWYAEGDEEELEYAALTAAARASLRRLAGEPDAARRRVVIASDINDARVSLPADGAGPAEPGVIKITGSVRLVDIASLHVDEAGAQEYVTAAARALSAADEGDADALFTVDAVEDYDLLWFAAQELGDLL</sequence>
<dbReference type="Pfam" id="PF21853">
    <property type="entry name" value="DUF6912"/>
    <property type="match status" value="1"/>
</dbReference>
<comment type="caution">
    <text evidence="1">The sequence shown here is derived from an EMBL/GenBank/DDBJ whole genome shotgun (WGS) entry which is preliminary data.</text>
</comment>
<organism evidence="1 2">
    <name type="scientific">Actinospica acidithermotolerans</name>
    <dbReference type="NCBI Taxonomy" id="2828514"/>
    <lineage>
        <taxon>Bacteria</taxon>
        <taxon>Bacillati</taxon>
        <taxon>Actinomycetota</taxon>
        <taxon>Actinomycetes</taxon>
        <taxon>Catenulisporales</taxon>
        <taxon>Actinospicaceae</taxon>
        <taxon>Actinospica</taxon>
    </lineage>
</organism>
<proteinExistence type="predicted"/>
<dbReference type="InterPro" id="IPR054206">
    <property type="entry name" value="DUF6912"/>
</dbReference>
<dbReference type="EMBL" id="JAGSOH010000031">
    <property type="protein sequence ID" value="MBR7827264.1"/>
    <property type="molecule type" value="Genomic_DNA"/>
</dbReference>
<protein>
    <submittedName>
        <fullName evidence="1">Uncharacterized protein</fullName>
    </submittedName>
</protein>
<name>A0A941IHJ0_9ACTN</name>
<evidence type="ECO:0000313" key="2">
    <source>
        <dbReference type="Proteomes" id="UP000676325"/>
    </source>
</evidence>
<dbReference type="AlphaFoldDB" id="A0A941IHJ0"/>